<accession>A0A832MMJ1</accession>
<comment type="caution">
    <text evidence="2">The sequence shown here is derived from an EMBL/GenBank/DDBJ whole genome shotgun (WGS) entry which is preliminary data.</text>
</comment>
<protein>
    <submittedName>
        <fullName evidence="2">Uncharacterized protein</fullName>
    </submittedName>
</protein>
<evidence type="ECO:0000313" key="2">
    <source>
        <dbReference type="EMBL" id="HGZ78799.1"/>
    </source>
</evidence>
<organism evidence="2">
    <name type="scientific">Pseudothermotoga hypogea</name>
    <dbReference type="NCBI Taxonomy" id="57487"/>
    <lineage>
        <taxon>Bacteria</taxon>
        <taxon>Thermotogati</taxon>
        <taxon>Thermotogota</taxon>
        <taxon>Thermotogae</taxon>
        <taxon>Thermotogales</taxon>
        <taxon>Thermotogaceae</taxon>
        <taxon>Pseudothermotoga</taxon>
    </lineage>
</organism>
<feature type="transmembrane region" description="Helical" evidence="1">
    <location>
        <begin position="6"/>
        <end position="22"/>
    </location>
</feature>
<feature type="transmembrane region" description="Helical" evidence="1">
    <location>
        <begin position="29"/>
        <end position="46"/>
    </location>
</feature>
<dbReference type="EMBL" id="DTKQ01000017">
    <property type="protein sequence ID" value="HGZ78799.1"/>
    <property type="molecule type" value="Genomic_DNA"/>
</dbReference>
<evidence type="ECO:0000256" key="1">
    <source>
        <dbReference type="SAM" id="Phobius"/>
    </source>
</evidence>
<keyword evidence="1" id="KW-0812">Transmembrane</keyword>
<gene>
    <name evidence="2" type="ORF">ENW55_02305</name>
</gene>
<keyword evidence="1" id="KW-1133">Transmembrane helix</keyword>
<proteinExistence type="predicted"/>
<sequence>MFKVLSGVVGALLLAYIGYKLLQIKVKSIALTYSIFVVLYVFFLIWGNIVPILIYIAGELVVIWVIVRFMGF</sequence>
<feature type="transmembrane region" description="Helical" evidence="1">
    <location>
        <begin position="52"/>
        <end position="71"/>
    </location>
</feature>
<dbReference type="AlphaFoldDB" id="A0A832MMJ1"/>
<reference evidence="2" key="1">
    <citation type="journal article" date="2020" name="mSystems">
        <title>Genome- and Community-Level Interaction Insights into Carbon Utilization and Element Cycling Functions of Hydrothermarchaeota in Hydrothermal Sediment.</title>
        <authorList>
            <person name="Zhou Z."/>
            <person name="Liu Y."/>
            <person name="Xu W."/>
            <person name="Pan J."/>
            <person name="Luo Z.H."/>
            <person name="Li M."/>
        </authorList>
    </citation>
    <scope>NUCLEOTIDE SEQUENCE [LARGE SCALE GENOMIC DNA]</scope>
    <source>
        <strain evidence="2">SpSt-86</strain>
    </source>
</reference>
<name>A0A832MMJ1_9THEM</name>
<keyword evidence="1" id="KW-0472">Membrane</keyword>